<dbReference type="RefSeq" id="WP_066669032.1">
    <property type="nucleotide sequence ID" value="NZ_LYVF01000167.1"/>
</dbReference>
<protein>
    <submittedName>
        <fullName evidence="1">Uncharacterized protein</fullName>
    </submittedName>
</protein>
<evidence type="ECO:0000313" key="1">
    <source>
        <dbReference type="EMBL" id="OAT81189.1"/>
    </source>
</evidence>
<accession>A0A1B7LDL7</accession>
<dbReference type="Proteomes" id="UP000078532">
    <property type="component" value="Unassembled WGS sequence"/>
</dbReference>
<organism evidence="1 2">
    <name type="scientific">Desulfotomaculum copahuensis</name>
    <dbReference type="NCBI Taxonomy" id="1838280"/>
    <lineage>
        <taxon>Bacteria</taxon>
        <taxon>Bacillati</taxon>
        <taxon>Bacillota</taxon>
        <taxon>Clostridia</taxon>
        <taxon>Eubacteriales</taxon>
        <taxon>Desulfotomaculaceae</taxon>
        <taxon>Desulfotomaculum</taxon>
    </lineage>
</organism>
<proteinExistence type="predicted"/>
<name>A0A1B7LDL7_9FIRM</name>
<gene>
    <name evidence="1" type="ORF">A6M21_11685</name>
</gene>
<dbReference type="OrthoDB" id="1808476at2"/>
<sequence>MNSDKLNLPAADEPLQKLMREIMLSMIEKITRPVLDETRRLGQEIQKLQEGQSQTRALLDSLAGQIRENPLLVLAALRDAIQRAERE</sequence>
<dbReference type="AlphaFoldDB" id="A0A1B7LDL7"/>
<comment type="caution">
    <text evidence="1">The sequence shown here is derived from an EMBL/GenBank/DDBJ whole genome shotgun (WGS) entry which is preliminary data.</text>
</comment>
<keyword evidence="2" id="KW-1185">Reference proteome</keyword>
<reference evidence="1 2" key="1">
    <citation type="submission" date="2016-04" db="EMBL/GenBank/DDBJ databases">
        <authorList>
            <person name="Evans L.H."/>
            <person name="Alamgir A."/>
            <person name="Owens N."/>
            <person name="Weber N.D."/>
            <person name="Virtaneva K."/>
            <person name="Barbian K."/>
            <person name="Babar A."/>
            <person name="Rosenke K."/>
        </authorList>
    </citation>
    <scope>NUCLEOTIDE SEQUENCE [LARGE SCALE GENOMIC DNA]</scope>
    <source>
        <strain evidence="1 2">LMa1</strain>
    </source>
</reference>
<dbReference type="EMBL" id="LYVF01000167">
    <property type="protein sequence ID" value="OAT81189.1"/>
    <property type="molecule type" value="Genomic_DNA"/>
</dbReference>
<evidence type="ECO:0000313" key="2">
    <source>
        <dbReference type="Proteomes" id="UP000078532"/>
    </source>
</evidence>
<dbReference type="STRING" id="1838280.A6M21_11685"/>